<keyword evidence="2" id="KW-1185">Reference proteome</keyword>
<dbReference type="OrthoDB" id="4425882at2"/>
<protein>
    <recommendedName>
        <fullName evidence="3">DUF4307 domain-containing protein</fullName>
    </recommendedName>
</protein>
<dbReference type="Pfam" id="PF14155">
    <property type="entry name" value="DUF4307"/>
    <property type="match status" value="1"/>
</dbReference>
<dbReference type="Proteomes" id="UP000183263">
    <property type="component" value="Unassembled WGS sequence"/>
</dbReference>
<evidence type="ECO:0000313" key="1">
    <source>
        <dbReference type="EMBL" id="SDH11014.1"/>
    </source>
</evidence>
<proteinExistence type="predicted"/>
<organism evidence="1 2">
    <name type="scientific">Rhodococcus triatomae</name>
    <dbReference type="NCBI Taxonomy" id="300028"/>
    <lineage>
        <taxon>Bacteria</taxon>
        <taxon>Bacillati</taxon>
        <taxon>Actinomycetota</taxon>
        <taxon>Actinomycetes</taxon>
        <taxon>Mycobacteriales</taxon>
        <taxon>Nocardiaceae</taxon>
        <taxon>Rhodococcus</taxon>
    </lineage>
</organism>
<gene>
    <name evidence="1" type="ORF">SAMN05444695_101189</name>
</gene>
<evidence type="ECO:0000313" key="2">
    <source>
        <dbReference type="Proteomes" id="UP000183263"/>
    </source>
</evidence>
<accession>A0A1G7ZQM8</accession>
<dbReference type="RefSeq" id="WP_072737912.1">
    <property type="nucleotide sequence ID" value="NZ_CP048813.1"/>
</dbReference>
<name>A0A1G7ZQM8_9NOCA</name>
<sequence>MTRTLPPGRYASATPKRPRKTLVWALGAGVIVLGLVIAYLAYDKFAVNEIDTELTSFEVVDDGTLEVTFTVTREDPADDAVCIVRARSRDGSETGRREVYIPGGDSATVLLTSPVHTSQRPAVGDVYGCSLDVPAYLTGDSIGN</sequence>
<dbReference type="AlphaFoldDB" id="A0A1G7ZQM8"/>
<dbReference type="InterPro" id="IPR025443">
    <property type="entry name" value="DUF4307"/>
</dbReference>
<dbReference type="EMBL" id="FNDN01000001">
    <property type="protein sequence ID" value="SDH11014.1"/>
    <property type="molecule type" value="Genomic_DNA"/>
</dbReference>
<reference evidence="1 2" key="1">
    <citation type="submission" date="2016-10" db="EMBL/GenBank/DDBJ databases">
        <authorList>
            <person name="de Groot N.N."/>
        </authorList>
    </citation>
    <scope>NUCLEOTIDE SEQUENCE [LARGE SCALE GENOMIC DNA]</scope>
    <source>
        <strain evidence="1 2">DSM 44892</strain>
    </source>
</reference>
<evidence type="ECO:0008006" key="3">
    <source>
        <dbReference type="Google" id="ProtNLM"/>
    </source>
</evidence>